<protein>
    <submittedName>
        <fullName evidence="8">Cryptochrome/photolyase family protein</fullName>
        <ecNumber evidence="8">4.1.99.3</ecNumber>
    </submittedName>
</protein>
<evidence type="ECO:0000256" key="2">
    <source>
        <dbReference type="ARBA" id="ARBA00001974"/>
    </source>
</evidence>
<sequence>MTSIVWFRRDLRLEDQAALLAAVGRGRPIAPVYILDDETPKHRQMGGASRWWLHHSLKSLDAALRARGSRLILRKGPAAQVLAQLAREVSASAIHCLRHYEPWWRNAERSLQEILPVGTSLIRHEGLYLMPPGSVKTGSGGQFKIYTPFWRALSQHMPPPPPRAAPTHIPAPEAWPGSDNLDDWKLLPSQPDWSGGMQAFWKPGEDGAKERLAAFLPKAGRYQEKRNLPSIPGTSFLSPHLHFGEVSPARLWHAAMDAGGSVETYLKELVWRDYAANVILQFPDYGARNARGSFDHFPWRNMSDENVRRDFRLWTKGQTGYPIVDAGMRELWATGWMHNRVRMIAASFLIKHLLIDWVEGEKWFWDTLVDADYASNAVNWQWTAGSGVDSNMFVRIMAPLSQSEKFDAGAYIRQWVPELAHLSDPYIHDPEEFGMRPAAYPSKIIGHKAARERALAAYAMIKESGSVDNEAVAGLEAAE</sequence>
<dbReference type="PROSITE" id="PS51645">
    <property type="entry name" value="PHR_CRY_ALPHA_BETA"/>
    <property type="match status" value="1"/>
</dbReference>
<dbReference type="InterPro" id="IPR036134">
    <property type="entry name" value="Crypto/Photolyase_FAD-like_sf"/>
</dbReference>
<organism evidence="8 9">
    <name type="scientific">Sphingorhabdus buctiana</name>
    <dbReference type="NCBI Taxonomy" id="1508805"/>
    <lineage>
        <taxon>Bacteria</taxon>
        <taxon>Pseudomonadati</taxon>
        <taxon>Pseudomonadota</taxon>
        <taxon>Alphaproteobacteria</taxon>
        <taxon>Sphingomonadales</taxon>
        <taxon>Sphingomonadaceae</taxon>
        <taxon>Sphingorhabdus</taxon>
    </lineage>
</organism>
<dbReference type="PRINTS" id="PR00147">
    <property type="entry name" value="DNAPHOTLYASE"/>
</dbReference>
<dbReference type="InterPro" id="IPR002081">
    <property type="entry name" value="Cryptochrome/DNA_photolyase_1"/>
</dbReference>
<dbReference type="RefSeq" id="WP_381512443.1">
    <property type="nucleotide sequence ID" value="NZ_JBHUEL010000004.1"/>
</dbReference>
<dbReference type="Gene3D" id="1.25.40.80">
    <property type="match status" value="1"/>
</dbReference>
<feature type="domain" description="Photolyase/cryptochrome alpha/beta" evidence="7">
    <location>
        <begin position="1"/>
        <end position="129"/>
    </location>
</feature>
<reference evidence="9" key="1">
    <citation type="journal article" date="2019" name="Int. J. Syst. Evol. Microbiol.">
        <title>The Global Catalogue of Microorganisms (GCM) 10K type strain sequencing project: providing services to taxonomists for standard genome sequencing and annotation.</title>
        <authorList>
            <consortium name="The Broad Institute Genomics Platform"/>
            <consortium name="The Broad Institute Genome Sequencing Center for Infectious Disease"/>
            <person name="Wu L."/>
            <person name="Ma J."/>
        </authorList>
    </citation>
    <scope>NUCLEOTIDE SEQUENCE [LARGE SCALE GENOMIC DNA]</scope>
    <source>
        <strain evidence="9">CGMCC 1.12449</strain>
    </source>
</reference>
<evidence type="ECO:0000256" key="1">
    <source>
        <dbReference type="ARBA" id="ARBA00001932"/>
    </source>
</evidence>
<dbReference type="InterPro" id="IPR006050">
    <property type="entry name" value="DNA_photolyase_N"/>
</dbReference>
<dbReference type="GO" id="GO:0003904">
    <property type="term" value="F:deoxyribodipyrimidine photo-lyase activity"/>
    <property type="evidence" value="ECO:0007669"/>
    <property type="project" value="UniProtKB-EC"/>
</dbReference>
<dbReference type="InterPro" id="IPR036155">
    <property type="entry name" value="Crypto/Photolyase_N_sf"/>
</dbReference>
<evidence type="ECO:0000256" key="4">
    <source>
        <dbReference type="ARBA" id="ARBA00022827"/>
    </source>
</evidence>
<dbReference type="EMBL" id="JBHUEL010000004">
    <property type="protein sequence ID" value="MFD1766393.1"/>
    <property type="molecule type" value="Genomic_DNA"/>
</dbReference>
<evidence type="ECO:0000313" key="9">
    <source>
        <dbReference type="Proteomes" id="UP001597215"/>
    </source>
</evidence>
<keyword evidence="3 6" id="KW-0285">Flavoprotein</keyword>
<proteinExistence type="inferred from homology"/>
<dbReference type="Proteomes" id="UP001597215">
    <property type="component" value="Unassembled WGS sequence"/>
</dbReference>
<evidence type="ECO:0000256" key="6">
    <source>
        <dbReference type="RuleBase" id="RU004182"/>
    </source>
</evidence>
<dbReference type="EC" id="4.1.99.3" evidence="8"/>
<keyword evidence="5 6" id="KW-0157">Chromophore</keyword>
<dbReference type="Pfam" id="PF00875">
    <property type="entry name" value="DNA_photolyase"/>
    <property type="match status" value="1"/>
</dbReference>
<dbReference type="Pfam" id="PF03441">
    <property type="entry name" value="FAD_binding_7"/>
    <property type="match status" value="1"/>
</dbReference>
<evidence type="ECO:0000313" key="8">
    <source>
        <dbReference type="EMBL" id="MFD1766393.1"/>
    </source>
</evidence>
<dbReference type="PANTHER" id="PTHR11455:SF9">
    <property type="entry name" value="CRYPTOCHROME CIRCADIAN CLOCK 5 ISOFORM X1"/>
    <property type="match status" value="1"/>
</dbReference>
<dbReference type="InterPro" id="IPR005101">
    <property type="entry name" value="Cryptochr/Photolyase_FAD-bd"/>
</dbReference>
<dbReference type="Gene3D" id="1.10.579.10">
    <property type="entry name" value="DNA Cyclobutane Dipyrimidine Photolyase, subunit A, domain 3"/>
    <property type="match status" value="1"/>
</dbReference>
<comment type="caution">
    <text evidence="8">The sequence shown here is derived from an EMBL/GenBank/DDBJ whole genome shotgun (WGS) entry which is preliminary data.</text>
</comment>
<dbReference type="PANTHER" id="PTHR11455">
    <property type="entry name" value="CRYPTOCHROME"/>
    <property type="match status" value="1"/>
</dbReference>
<evidence type="ECO:0000256" key="5">
    <source>
        <dbReference type="ARBA" id="ARBA00022991"/>
    </source>
</evidence>
<accession>A0ABW4MD68</accession>
<keyword evidence="8" id="KW-0456">Lyase</keyword>
<dbReference type="Gene3D" id="3.40.50.620">
    <property type="entry name" value="HUPs"/>
    <property type="match status" value="1"/>
</dbReference>
<evidence type="ECO:0000259" key="7">
    <source>
        <dbReference type="PROSITE" id="PS51645"/>
    </source>
</evidence>
<comment type="cofactor">
    <cofactor evidence="2">
        <name>FAD</name>
        <dbReference type="ChEBI" id="CHEBI:57692"/>
    </cofactor>
</comment>
<comment type="cofactor">
    <cofactor evidence="1">
        <name>(6R)-5,10-methylene-5,6,7,8-tetrahydrofolate</name>
        <dbReference type="ChEBI" id="CHEBI:15636"/>
    </cofactor>
</comment>
<keyword evidence="9" id="KW-1185">Reference proteome</keyword>
<comment type="similarity">
    <text evidence="6">Belongs to the DNA photolyase family.</text>
</comment>
<keyword evidence="4 6" id="KW-0274">FAD</keyword>
<dbReference type="SUPFAM" id="SSF48173">
    <property type="entry name" value="Cryptochrome/photolyase FAD-binding domain"/>
    <property type="match status" value="1"/>
</dbReference>
<name>A0ABW4MD68_9SPHN</name>
<dbReference type="InterPro" id="IPR018394">
    <property type="entry name" value="DNA_photolyase_1_CS_C"/>
</dbReference>
<evidence type="ECO:0000256" key="3">
    <source>
        <dbReference type="ARBA" id="ARBA00022630"/>
    </source>
</evidence>
<dbReference type="SUPFAM" id="SSF52425">
    <property type="entry name" value="Cryptochrome/photolyase, N-terminal domain"/>
    <property type="match status" value="1"/>
</dbReference>
<dbReference type="PROSITE" id="PS00394">
    <property type="entry name" value="DNA_PHOTOLYASES_1_1"/>
    <property type="match status" value="1"/>
</dbReference>
<gene>
    <name evidence="8" type="ORF">ACFSAG_06010</name>
</gene>
<dbReference type="InterPro" id="IPR014729">
    <property type="entry name" value="Rossmann-like_a/b/a_fold"/>
</dbReference>